<feature type="active site" description="Proton acceptor" evidence="7">
    <location>
        <position position="59"/>
    </location>
</feature>
<evidence type="ECO:0000259" key="12">
    <source>
        <dbReference type="Pfam" id="PF05036"/>
    </source>
</evidence>
<dbReference type="EMBL" id="QUQO01000002">
    <property type="protein sequence ID" value="RFB01447.1"/>
    <property type="molecule type" value="Genomic_DNA"/>
</dbReference>
<evidence type="ECO:0000313" key="14">
    <source>
        <dbReference type="Proteomes" id="UP000264589"/>
    </source>
</evidence>
<gene>
    <name evidence="13" type="ORF">DX908_14245</name>
</gene>
<dbReference type="PANTHER" id="PTHR21581:SF6">
    <property type="entry name" value="TRAFFICKING PROTEIN PARTICLE COMPLEX SUBUNIT 12"/>
    <property type="match status" value="1"/>
</dbReference>
<dbReference type="GO" id="GO:0042834">
    <property type="term" value="F:peptidoglycan binding"/>
    <property type="evidence" value="ECO:0007669"/>
    <property type="project" value="InterPro"/>
</dbReference>
<feature type="domain" description="SPOR" evidence="12">
    <location>
        <begin position="361"/>
        <end position="437"/>
    </location>
</feature>
<dbReference type="InParanoid" id="A0A371R7N9"/>
<feature type="active site" description="Acyl-ester intermediate" evidence="7">
    <location>
        <position position="56"/>
    </location>
</feature>
<dbReference type="AlphaFoldDB" id="A0A371R7N9"/>
<evidence type="ECO:0000256" key="3">
    <source>
        <dbReference type="ARBA" id="ARBA00022801"/>
    </source>
</evidence>
<dbReference type="GO" id="GO:0008360">
    <property type="term" value="P:regulation of cell shape"/>
    <property type="evidence" value="ECO:0007669"/>
    <property type="project" value="UniProtKB-KW"/>
</dbReference>
<evidence type="ECO:0000256" key="10">
    <source>
        <dbReference type="SAM" id="SignalP"/>
    </source>
</evidence>
<name>A0A371R7N9_9PROT</name>
<evidence type="ECO:0000313" key="13">
    <source>
        <dbReference type="EMBL" id="RFB01447.1"/>
    </source>
</evidence>
<evidence type="ECO:0000256" key="8">
    <source>
        <dbReference type="PIRSR" id="PIRSR618044-2"/>
    </source>
</evidence>
<feature type="active site" evidence="7">
    <location>
        <position position="116"/>
    </location>
</feature>
<evidence type="ECO:0000256" key="6">
    <source>
        <dbReference type="ARBA" id="ARBA00023316"/>
    </source>
</evidence>
<dbReference type="PRINTS" id="PR00725">
    <property type="entry name" value="DADACBPTASE1"/>
</dbReference>
<dbReference type="InterPro" id="IPR012338">
    <property type="entry name" value="Beta-lactam/transpept-like"/>
</dbReference>
<feature type="binding site" evidence="8">
    <location>
        <position position="218"/>
    </location>
    <ligand>
        <name>substrate</name>
    </ligand>
</feature>
<evidence type="ECO:0000256" key="7">
    <source>
        <dbReference type="PIRSR" id="PIRSR618044-1"/>
    </source>
</evidence>
<keyword evidence="14" id="KW-1185">Reference proteome</keyword>
<accession>A0A371R7N9</accession>
<dbReference type="Gene3D" id="3.30.70.1070">
    <property type="entry name" value="Sporulation related repeat"/>
    <property type="match status" value="1"/>
</dbReference>
<dbReference type="PANTHER" id="PTHR21581">
    <property type="entry name" value="D-ALANYL-D-ALANINE CARBOXYPEPTIDASE"/>
    <property type="match status" value="1"/>
</dbReference>
<dbReference type="SUPFAM" id="SSF56601">
    <property type="entry name" value="beta-lactamase/transpeptidase-like"/>
    <property type="match status" value="1"/>
</dbReference>
<feature type="chain" id="PRO_5017019660" evidence="10">
    <location>
        <begin position="27"/>
        <end position="441"/>
    </location>
</feature>
<keyword evidence="5" id="KW-0573">Peptidoglycan synthesis</keyword>
<organism evidence="13 14">
    <name type="scientific">Parvularcula marina</name>
    <dbReference type="NCBI Taxonomy" id="2292771"/>
    <lineage>
        <taxon>Bacteria</taxon>
        <taxon>Pseudomonadati</taxon>
        <taxon>Pseudomonadota</taxon>
        <taxon>Alphaproteobacteria</taxon>
        <taxon>Parvularculales</taxon>
        <taxon>Parvularculaceae</taxon>
        <taxon>Parvularcula</taxon>
    </lineage>
</organism>
<dbReference type="GO" id="GO:0009252">
    <property type="term" value="P:peptidoglycan biosynthetic process"/>
    <property type="evidence" value="ECO:0007669"/>
    <property type="project" value="UniProtKB-KW"/>
</dbReference>
<dbReference type="GO" id="GO:0006508">
    <property type="term" value="P:proteolysis"/>
    <property type="evidence" value="ECO:0007669"/>
    <property type="project" value="InterPro"/>
</dbReference>
<feature type="signal peptide" evidence="10">
    <location>
        <begin position="1"/>
        <end position="26"/>
    </location>
</feature>
<dbReference type="Proteomes" id="UP000264589">
    <property type="component" value="Unassembled WGS sequence"/>
</dbReference>
<dbReference type="InterPro" id="IPR018044">
    <property type="entry name" value="Peptidase_S11"/>
</dbReference>
<dbReference type="GO" id="GO:0009002">
    <property type="term" value="F:serine-type D-Ala-D-Ala carboxypeptidase activity"/>
    <property type="evidence" value="ECO:0007669"/>
    <property type="project" value="InterPro"/>
</dbReference>
<evidence type="ECO:0000256" key="5">
    <source>
        <dbReference type="ARBA" id="ARBA00022984"/>
    </source>
</evidence>
<keyword evidence="3" id="KW-0378">Hydrolase</keyword>
<evidence type="ECO:0000256" key="2">
    <source>
        <dbReference type="ARBA" id="ARBA00022729"/>
    </source>
</evidence>
<dbReference type="InterPro" id="IPR036680">
    <property type="entry name" value="SPOR-like_sf"/>
</dbReference>
<keyword evidence="2 10" id="KW-0732">Signal</keyword>
<protein>
    <submittedName>
        <fullName evidence="13">D-alanyl-D-alanine carboxypeptidase</fullName>
    </submittedName>
</protein>
<comment type="caution">
    <text evidence="13">The sequence shown here is derived from an EMBL/GenBank/DDBJ whole genome shotgun (WGS) entry which is preliminary data.</text>
</comment>
<feature type="domain" description="Peptidase S11 D-alanyl-D-alanine carboxypeptidase A N-terminal" evidence="11">
    <location>
        <begin position="31"/>
        <end position="248"/>
    </location>
</feature>
<keyword evidence="4" id="KW-0133">Cell shape</keyword>
<dbReference type="InterPro" id="IPR001967">
    <property type="entry name" value="Peptidase_S11_N"/>
</dbReference>
<dbReference type="Pfam" id="PF05036">
    <property type="entry name" value="SPOR"/>
    <property type="match status" value="1"/>
</dbReference>
<dbReference type="Gene3D" id="3.40.710.10">
    <property type="entry name" value="DD-peptidase/beta-lactamase superfamily"/>
    <property type="match status" value="1"/>
</dbReference>
<keyword evidence="13" id="KW-0121">Carboxypeptidase</keyword>
<evidence type="ECO:0000256" key="4">
    <source>
        <dbReference type="ARBA" id="ARBA00022960"/>
    </source>
</evidence>
<dbReference type="GO" id="GO:0071555">
    <property type="term" value="P:cell wall organization"/>
    <property type="evidence" value="ECO:0007669"/>
    <property type="project" value="UniProtKB-KW"/>
</dbReference>
<evidence type="ECO:0000256" key="1">
    <source>
        <dbReference type="ARBA" id="ARBA00007164"/>
    </source>
</evidence>
<keyword evidence="13" id="KW-0645">Protease</keyword>
<evidence type="ECO:0000256" key="9">
    <source>
        <dbReference type="RuleBase" id="RU004016"/>
    </source>
</evidence>
<proteinExistence type="inferred from homology"/>
<comment type="similarity">
    <text evidence="1 9">Belongs to the peptidase S11 family.</text>
</comment>
<dbReference type="Pfam" id="PF00768">
    <property type="entry name" value="Peptidase_S11"/>
    <property type="match status" value="1"/>
</dbReference>
<evidence type="ECO:0000259" key="11">
    <source>
        <dbReference type="Pfam" id="PF00768"/>
    </source>
</evidence>
<keyword evidence="6" id="KW-0961">Cell wall biogenesis/degradation</keyword>
<dbReference type="InterPro" id="IPR007730">
    <property type="entry name" value="SPOR-like_dom"/>
</dbReference>
<reference evidence="13 14" key="1">
    <citation type="submission" date="2018-08" db="EMBL/GenBank/DDBJ databases">
        <title>Parvularcula sp. SM1705, isolated from surface water of the South Sea China.</title>
        <authorList>
            <person name="Sun L."/>
        </authorList>
    </citation>
    <scope>NUCLEOTIDE SEQUENCE [LARGE SCALE GENOMIC DNA]</scope>
    <source>
        <strain evidence="13 14">SM1705</strain>
    </source>
</reference>
<sequence length="441" mass="48176">MYRFQPRRILLSILAVMTCSVGVASANPKYAAYVIHAETGDVLFDRYSNETRYPASLTKMMTLYMLFEALETGEIKLTDKIPVSKRAALQPASKLGIKQGTTIDVETAIQALVIKSANDVATAVAEKLGGTESQFAAKMTSKARQIGMRRTTFRNASGLPDTRQRTTARDMATLSQRLVQDFPQYFHYFDDDSFVWDGRTYKSHNKVTQHYKGADGIKTGYTRASGYNLSTTAERDGHRLIGIVLGGRSGTTRNNHMELILSNAFDAIEKRPTLVKSIHSVRPVPGLRPDRIEEAPVLLASVKASAAPSALAGGDVSSLLPVTAQADQSTQLAALMAPTEPGIADTGPIGEGDADLDLVRNWIVQVGAFKSQPQAIEQIHRTQDTIRAVWPDAGREVNIAQKEKDPVYRARFTRLTENEASASCTALKKSGTDCLILQLAE</sequence>